<name>A0ABP0XA92_9BRYO</name>
<evidence type="ECO:0000313" key="2">
    <source>
        <dbReference type="Proteomes" id="UP001497444"/>
    </source>
</evidence>
<proteinExistence type="predicted"/>
<evidence type="ECO:0000313" key="1">
    <source>
        <dbReference type="EMBL" id="CAK9274738.1"/>
    </source>
</evidence>
<reference evidence="1" key="1">
    <citation type="submission" date="2024-02" db="EMBL/GenBank/DDBJ databases">
        <authorList>
            <consortium name="ELIXIR-Norway"/>
            <consortium name="Elixir Norway"/>
        </authorList>
    </citation>
    <scope>NUCLEOTIDE SEQUENCE</scope>
</reference>
<gene>
    <name evidence="1" type="ORF">CSSPJE1EN1_LOCUS20216</name>
</gene>
<organism evidence="1 2">
    <name type="scientific">Sphagnum jensenii</name>
    <dbReference type="NCBI Taxonomy" id="128206"/>
    <lineage>
        <taxon>Eukaryota</taxon>
        <taxon>Viridiplantae</taxon>
        <taxon>Streptophyta</taxon>
        <taxon>Embryophyta</taxon>
        <taxon>Bryophyta</taxon>
        <taxon>Sphagnophytina</taxon>
        <taxon>Sphagnopsida</taxon>
        <taxon>Sphagnales</taxon>
        <taxon>Sphagnaceae</taxon>
        <taxon>Sphagnum</taxon>
    </lineage>
</organism>
<accession>A0ABP0XA92</accession>
<keyword evidence="2" id="KW-1185">Reference proteome</keyword>
<sequence>MYPGFDVVAMESEIFHTFSFDNGHVSPCMFLTATAPIVWRDPAIFMQAAAVVCQIETIGGHPTMIFAKWKEREVDKNKDKDKEKLSPNTETCDVATSKGLQPLDTMLWMLVDVTNLMFSSRASAGNAQAPGFSSDMARLMDSGVVWMLTDNSPGTEVNYHHLYDGPKSFCW</sequence>
<dbReference type="Proteomes" id="UP001497444">
    <property type="component" value="Chromosome 6"/>
</dbReference>
<protein>
    <submittedName>
        <fullName evidence="1">Uncharacterized protein</fullName>
    </submittedName>
</protein>
<dbReference type="EMBL" id="OZ020101">
    <property type="protein sequence ID" value="CAK9274738.1"/>
    <property type="molecule type" value="Genomic_DNA"/>
</dbReference>